<dbReference type="GeneID" id="29774273"/>
<reference evidence="2 3" key="1">
    <citation type="journal article" date="2016" name="Nat. Commun.">
        <title>Genomes of cryptic chimpanzee Plasmodium species reveal key evolutionary events leading to human malaria.</title>
        <authorList>
            <person name="Sundararaman S.A."/>
            <person name="Plenderleith L.J."/>
            <person name="Liu W."/>
            <person name="Loy D.E."/>
            <person name="Learn G.H."/>
            <person name="Li Y."/>
            <person name="Shaw K.S."/>
            <person name="Ayouba A."/>
            <person name="Peeters M."/>
            <person name="Speede S."/>
            <person name="Shaw G.M."/>
            <person name="Bushman F.D."/>
            <person name="Brisson D."/>
            <person name="Rayner J.C."/>
            <person name="Sharp P.M."/>
            <person name="Hahn B.H."/>
        </authorList>
    </citation>
    <scope>NUCLEOTIDE SEQUENCE [LARGE SCALE GENOMIC DNA]</scope>
    <source>
        <strain evidence="2 3">SY75</strain>
    </source>
</reference>
<evidence type="ECO:0000313" key="2">
    <source>
        <dbReference type="EMBL" id="KYO03743.1"/>
    </source>
</evidence>
<accession>A0A151LX56</accession>
<dbReference type="PROSITE" id="PS51257">
    <property type="entry name" value="PROKAR_LIPOPROTEIN"/>
    <property type="match status" value="1"/>
</dbReference>
<dbReference type="EMBL" id="LVLB01000002">
    <property type="protein sequence ID" value="KYO03743.1"/>
    <property type="molecule type" value="Genomic_DNA"/>
</dbReference>
<organism evidence="2 3">
    <name type="scientific">Plasmodium gaboni</name>
    <dbReference type="NCBI Taxonomy" id="647221"/>
    <lineage>
        <taxon>Eukaryota</taxon>
        <taxon>Sar</taxon>
        <taxon>Alveolata</taxon>
        <taxon>Apicomplexa</taxon>
        <taxon>Aconoidasida</taxon>
        <taxon>Haemosporida</taxon>
        <taxon>Plasmodiidae</taxon>
        <taxon>Plasmodium</taxon>
        <taxon>Plasmodium (Laverania)</taxon>
    </lineage>
</organism>
<evidence type="ECO:0000256" key="1">
    <source>
        <dbReference type="SAM" id="SignalP"/>
    </source>
</evidence>
<protein>
    <recommendedName>
        <fullName evidence="4">Plasmodium RESA N-terminal domain-containing protein</fullName>
    </recommendedName>
</protein>
<dbReference type="Proteomes" id="UP000076004">
    <property type="component" value="Unassembled WGS sequence"/>
</dbReference>
<name>A0A151LX56_9APIC</name>
<dbReference type="VEuPathDB" id="PlasmoDB:PGABG01_0108400"/>
<feature type="signal peptide" evidence="1">
    <location>
        <begin position="1"/>
        <end position="21"/>
    </location>
</feature>
<dbReference type="VEuPathDB" id="PlasmoDB:PGSY75_0110000"/>
<feature type="chain" id="PRO_5007584580" description="Plasmodium RESA N-terminal domain-containing protein" evidence="1">
    <location>
        <begin position="22"/>
        <end position="234"/>
    </location>
</feature>
<evidence type="ECO:0000313" key="3">
    <source>
        <dbReference type="Proteomes" id="UP000076004"/>
    </source>
</evidence>
<keyword evidence="1" id="KW-0732">Signal</keyword>
<gene>
    <name evidence="2" type="ORF">PGSY75_0110000</name>
</gene>
<dbReference type="AlphaFoldDB" id="A0A151LX56"/>
<dbReference type="KEGG" id="pgab:PGSY75_0110000"/>
<proteinExistence type="predicted"/>
<evidence type="ECO:0008006" key="4">
    <source>
        <dbReference type="Google" id="ProtNLM"/>
    </source>
</evidence>
<comment type="caution">
    <text evidence="2">The sequence shown here is derived from an EMBL/GenBank/DDBJ whole genome shotgun (WGS) entry which is preliminary data.</text>
</comment>
<sequence length="234" mass="28045">MGYHKLRLSMMLVLIISCVLFFSISPSEELFQMKGLDRTEKNLAVNLMKIYEDTKVEETNFYKNFDRVHNMFEEIKKKKNINNNYDEKHIKKEIASDLNPSLSESFMESRFMDSSFIEMQSKGPVEEETIWRALYDTQLRRSPPIEEIHVFSSEDVKKEYEEAKMDSFISQIDMIKSEFDKNLNYMNTEMLRQENKKNIMECACLFYHYLKQMNNKRTYKNEPLRKAYSTKILC</sequence>
<dbReference type="RefSeq" id="XP_018643937.1">
    <property type="nucleotide sequence ID" value="XM_018783653.1"/>
</dbReference>